<evidence type="ECO:0000256" key="2">
    <source>
        <dbReference type="ARBA" id="ARBA00022527"/>
    </source>
</evidence>
<name>A0ABV7YLT6_9ACTN</name>
<dbReference type="Gene3D" id="1.10.510.10">
    <property type="entry name" value="Transferase(Phosphotransferase) domain 1"/>
    <property type="match status" value="1"/>
</dbReference>
<keyword evidence="4" id="KW-0547">Nucleotide-binding</keyword>
<reference evidence="11" key="1">
    <citation type="journal article" date="2019" name="Int. J. Syst. Evol. Microbiol.">
        <title>The Global Catalogue of Microorganisms (GCM) 10K type strain sequencing project: providing services to taxonomists for standard genome sequencing and annotation.</title>
        <authorList>
            <consortium name="The Broad Institute Genomics Platform"/>
            <consortium name="The Broad Institute Genome Sequencing Center for Infectious Disease"/>
            <person name="Wu L."/>
            <person name="Ma J."/>
        </authorList>
    </citation>
    <scope>NUCLEOTIDE SEQUENCE [LARGE SCALE GENOMIC DNA]</scope>
    <source>
        <strain evidence="11">CGMCC 4.7241</strain>
    </source>
</reference>
<keyword evidence="11" id="KW-1185">Reference proteome</keyword>
<feature type="compositionally biased region" description="Pro residues" evidence="7">
    <location>
        <begin position="287"/>
        <end position="307"/>
    </location>
</feature>
<evidence type="ECO:0000313" key="11">
    <source>
        <dbReference type="Proteomes" id="UP001595699"/>
    </source>
</evidence>
<evidence type="ECO:0000256" key="3">
    <source>
        <dbReference type="ARBA" id="ARBA00022679"/>
    </source>
</evidence>
<evidence type="ECO:0000256" key="8">
    <source>
        <dbReference type="SAM" id="Phobius"/>
    </source>
</evidence>
<gene>
    <name evidence="10" type="ORF">ACFOUW_34590</name>
</gene>
<dbReference type="EC" id="2.7.11.1" evidence="1"/>
<keyword evidence="8" id="KW-0472">Membrane</keyword>
<protein>
    <recommendedName>
        <fullName evidence="1">non-specific serine/threonine protein kinase</fullName>
        <ecNumber evidence="1">2.7.11.1</ecNumber>
    </recommendedName>
</protein>
<dbReference type="InterPro" id="IPR008266">
    <property type="entry name" value="Tyr_kinase_AS"/>
</dbReference>
<dbReference type="CDD" id="cd14014">
    <property type="entry name" value="STKc_PknB_like"/>
    <property type="match status" value="1"/>
</dbReference>
<dbReference type="PROSITE" id="PS00109">
    <property type="entry name" value="PROTEIN_KINASE_TYR"/>
    <property type="match status" value="1"/>
</dbReference>
<sequence>MQGDFVVEGYEIEGLLGAGPAGEVWLARDKASHRQVALKRLRPRDDEARDRARRLVSTLDLLSHPNLLGVQQMLPYGDEIVFVLEHANGGSLGQLLLVRGTLDPGEVVTVVGGAAQALAAAHARGLVHGDLTPENILFSADGRPQVTDLGLLALVDGGEALGTHGYTDPSGLPTSGPTAEGDVYALAAVCLTALTGTPPDPNQKRAPLHQVAPGVPSGLAHAVEAGLHPEPAARPNASQFAELLATAAAAAPVRFPEGLTSLPGSGGSSAPPTQQQPDDDPFISSLIPPPATFQPTPPSNVQPPAQTPPTSTFPVGPPPQQQGDDEDEPPQRRTALILLAVGLPLLVLAIAITAFVFWPRGADPKPDPTASSSLSASPTTNPTSTSTGTGTGDASARWTGILNGLDKRREEAYAKGDPALLTRAYAANSPGLAKDQKTIRTELKDKGYNSAEGLQTPVSSVKIISEDDQRVVLDVTSQLQAYTLVTTDGRRLSAPGGDPRRFTITLVPDGQGGWLIFDSVQAG</sequence>
<dbReference type="InterPro" id="IPR011009">
    <property type="entry name" value="Kinase-like_dom_sf"/>
</dbReference>
<dbReference type="PANTHER" id="PTHR43289">
    <property type="entry name" value="MITOGEN-ACTIVATED PROTEIN KINASE KINASE KINASE 20-RELATED"/>
    <property type="match status" value="1"/>
</dbReference>
<evidence type="ECO:0000256" key="5">
    <source>
        <dbReference type="ARBA" id="ARBA00022777"/>
    </source>
</evidence>
<dbReference type="SUPFAM" id="SSF56112">
    <property type="entry name" value="Protein kinase-like (PK-like)"/>
    <property type="match status" value="1"/>
</dbReference>
<evidence type="ECO:0000256" key="6">
    <source>
        <dbReference type="ARBA" id="ARBA00022840"/>
    </source>
</evidence>
<keyword evidence="5 10" id="KW-0418">Kinase</keyword>
<feature type="domain" description="Protein kinase" evidence="9">
    <location>
        <begin position="10"/>
        <end position="244"/>
    </location>
</feature>
<dbReference type="Proteomes" id="UP001595699">
    <property type="component" value="Unassembled WGS sequence"/>
</dbReference>
<dbReference type="InterPro" id="IPR000719">
    <property type="entry name" value="Prot_kinase_dom"/>
</dbReference>
<dbReference type="PROSITE" id="PS50011">
    <property type="entry name" value="PROTEIN_KINASE_DOM"/>
    <property type="match status" value="1"/>
</dbReference>
<dbReference type="Gene3D" id="3.30.200.20">
    <property type="entry name" value="Phosphorylase Kinase, domain 1"/>
    <property type="match status" value="1"/>
</dbReference>
<organism evidence="10 11">
    <name type="scientific">Tenggerimyces flavus</name>
    <dbReference type="NCBI Taxonomy" id="1708749"/>
    <lineage>
        <taxon>Bacteria</taxon>
        <taxon>Bacillati</taxon>
        <taxon>Actinomycetota</taxon>
        <taxon>Actinomycetes</taxon>
        <taxon>Propionibacteriales</taxon>
        <taxon>Nocardioidaceae</taxon>
        <taxon>Tenggerimyces</taxon>
    </lineage>
</organism>
<keyword evidence="6" id="KW-0067">ATP-binding</keyword>
<dbReference type="RefSeq" id="WP_205120482.1">
    <property type="nucleotide sequence ID" value="NZ_JAFBCM010000001.1"/>
</dbReference>
<proteinExistence type="predicted"/>
<dbReference type="EMBL" id="JBHRZH010000045">
    <property type="protein sequence ID" value="MFC3766007.1"/>
    <property type="molecule type" value="Genomic_DNA"/>
</dbReference>
<evidence type="ECO:0000259" key="9">
    <source>
        <dbReference type="PROSITE" id="PS50011"/>
    </source>
</evidence>
<evidence type="ECO:0000256" key="4">
    <source>
        <dbReference type="ARBA" id="ARBA00022741"/>
    </source>
</evidence>
<feature type="compositionally biased region" description="Low complexity" evidence="7">
    <location>
        <begin position="258"/>
        <end position="276"/>
    </location>
</feature>
<accession>A0ABV7YLT6</accession>
<feature type="region of interest" description="Disordered" evidence="7">
    <location>
        <begin position="364"/>
        <end position="397"/>
    </location>
</feature>
<dbReference type="Pfam" id="PF00069">
    <property type="entry name" value="Pkinase"/>
    <property type="match status" value="1"/>
</dbReference>
<comment type="caution">
    <text evidence="10">The sequence shown here is derived from an EMBL/GenBank/DDBJ whole genome shotgun (WGS) entry which is preliminary data.</text>
</comment>
<keyword evidence="3" id="KW-0808">Transferase</keyword>
<dbReference type="GO" id="GO:0016301">
    <property type="term" value="F:kinase activity"/>
    <property type="evidence" value="ECO:0007669"/>
    <property type="project" value="UniProtKB-KW"/>
</dbReference>
<dbReference type="PANTHER" id="PTHR43289:SF6">
    <property type="entry name" value="SERINE_THREONINE-PROTEIN KINASE NEKL-3"/>
    <property type="match status" value="1"/>
</dbReference>
<evidence type="ECO:0000256" key="7">
    <source>
        <dbReference type="SAM" id="MobiDB-lite"/>
    </source>
</evidence>
<keyword evidence="8" id="KW-0812">Transmembrane</keyword>
<keyword evidence="8" id="KW-1133">Transmembrane helix</keyword>
<evidence type="ECO:0000313" key="10">
    <source>
        <dbReference type="EMBL" id="MFC3766007.1"/>
    </source>
</evidence>
<keyword evidence="2" id="KW-0723">Serine/threonine-protein kinase</keyword>
<evidence type="ECO:0000256" key="1">
    <source>
        <dbReference type="ARBA" id="ARBA00012513"/>
    </source>
</evidence>
<feature type="compositionally biased region" description="Low complexity" evidence="7">
    <location>
        <begin position="368"/>
        <end position="396"/>
    </location>
</feature>
<feature type="transmembrane region" description="Helical" evidence="8">
    <location>
        <begin position="335"/>
        <end position="358"/>
    </location>
</feature>
<feature type="region of interest" description="Disordered" evidence="7">
    <location>
        <begin position="256"/>
        <end position="330"/>
    </location>
</feature>